<sequence>MVPADPRHEVRAGLDGGEDMRIDPDTGMFLEVARPWEEYKPLVSTVTSFTTLRRLVSRSNMMLRLGGTLTDEPLVATPTILVITLLESKTLDLRGDTSRREKERTTRSTEKWRLRVEVNDGYRRDSYI</sequence>
<dbReference type="EMBL" id="AFNH02000426">
    <property type="protein sequence ID" value="EZG70293.1"/>
    <property type="molecule type" value="Genomic_DNA"/>
</dbReference>
<dbReference type="GeneID" id="22912078"/>
<accession>A0A023B8T9</accession>
<dbReference type="AlphaFoldDB" id="A0A023B8T9"/>
<dbReference type="Proteomes" id="UP000019763">
    <property type="component" value="Unassembled WGS sequence"/>
</dbReference>
<comment type="caution">
    <text evidence="1">The sequence shown here is derived from an EMBL/GenBank/DDBJ whole genome shotgun (WGS) entry which is preliminary data.</text>
</comment>
<name>A0A023B8T9_GRENI</name>
<proteinExistence type="predicted"/>
<organism evidence="1 2">
    <name type="scientific">Gregarina niphandrodes</name>
    <name type="common">Septate eugregarine</name>
    <dbReference type="NCBI Taxonomy" id="110365"/>
    <lineage>
        <taxon>Eukaryota</taxon>
        <taxon>Sar</taxon>
        <taxon>Alveolata</taxon>
        <taxon>Apicomplexa</taxon>
        <taxon>Conoidasida</taxon>
        <taxon>Gregarinasina</taxon>
        <taxon>Eugregarinorida</taxon>
        <taxon>Gregarinidae</taxon>
        <taxon>Gregarina</taxon>
    </lineage>
</organism>
<dbReference type="VEuPathDB" id="CryptoDB:GNI_056160"/>
<gene>
    <name evidence="1" type="ORF">GNI_056160</name>
</gene>
<evidence type="ECO:0000313" key="1">
    <source>
        <dbReference type="EMBL" id="EZG70293.1"/>
    </source>
</evidence>
<dbReference type="RefSeq" id="XP_011129955.1">
    <property type="nucleotide sequence ID" value="XM_011131653.1"/>
</dbReference>
<keyword evidence="2" id="KW-1185">Reference proteome</keyword>
<reference evidence="1" key="1">
    <citation type="submission" date="2013-12" db="EMBL/GenBank/DDBJ databases">
        <authorList>
            <person name="Omoto C.K."/>
            <person name="Sibley D."/>
            <person name="Venepally P."/>
            <person name="Hadjithomas M."/>
            <person name="Karamycheva S."/>
            <person name="Brunk B."/>
            <person name="Roos D."/>
            <person name="Caler E."/>
            <person name="Lorenzi H."/>
        </authorList>
    </citation>
    <scope>NUCLEOTIDE SEQUENCE</scope>
</reference>
<evidence type="ECO:0000313" key="2">
    <source>
        <dbReference type="Proteomes" id="UP000019763"/>
    </source>
</evidence>
<protein>
    <submittedName>
        <fullName evidence="1">Uncharacterized protein</fullName>
    </submittedName>
</protein>